<dbReference type="Pfam" id="PF00535">
    <property type="entry name" value="Glycos_transf_2"/>
    <property type="match status" value="1"/>
</dbReference>
<gene>
    <name evidence="3" type="ORF">SAMN05421771_1966</name>
</gene>
<dbReference type="SUPFAM" id="SSF53448">
    <property type="entry name" value="Nucleotide-diphospho-sugar transferases"/>
    <property type="match status" value="1"/>
</dbReference>
<dbReference type="EMBL" id="FOZL01000001">
    <property type="protein sequence ID" value="SFS11444.1"/>
    <property type="molecule type" value="Genomic_DNA"/>
</dbReference>
<evidence type="ECO:0000313" key="3">
    <source>
        <dbReference type="EMBL" id="SFS11444.1"/>
    </source>
</evidence>
<dbReference type="Proteomes" id="UP000199024">
    <property type="component" value="Unassembled WGS sequence"/>
</dbReference>
<dbReference type="PANTHER" id="PTHR43630">
    <property type="entry name" value="POLY-BETA-1,6-N-ACETYL-D-GLUCOSAMINE SYNTHASE"/>
    <property type="match status" value="1"/>
</dbReference>
<dbReference type="CDD" id="cd02511">
    <property type="entry name" value="Beta4Glucosyltransferase"/>
    <property type="match status" value="1"/>
</dbReference>
<evidence type="ECO:0000256" key="1">
    <source>
        <dbReference type="ARBA" id="ARBA00038494"/>
    </source>
</evidence>
<dbReference type="RefSeq" id="WP_089838843.1">
    <property type="nucleotide sequence ID" value="NZ_FOZL01000001.1"/>
</dbReference>
<proteinExistence type="inferred from homology"/>
<name>A0A1I6M6W8_9BACT</name>
<accession>A0A1I6M6W8</accession>
<keyword evidence="4" id="KW-1185">Reference proteome</keyword>
<dbReference type="STRING" id="474950.SAMN05421771_1966"/>
<feature type="domain" description="Glycosyltransferase 2-like" evidence="2">
    <location>
        <begin position="3"/>
        <end position="140"/>
    </location>
</feature>
<keyword evidence="3" id="KW-0808">Transferase</keyword>
<dbReference type="AlphaFoldDB" id="A0A1I6M6W8"/>
<dbReference type="GO" id="GO:0016740">
    <property type="term" value="F:transferase activity"/>
    <property type="evidence" value="ECO:0007669"/>
    <property type="project" value="UniProtKB-KW"/>
</dbReference>
<reference evidence="3 4" key="1">
    <citation type="submission" date="2016-10" db="EMBL/GenBank/DDBJ databases">
        <authorList>
            <person name="de Groot N.N."/>
        </authorList>
    </citation>
    <scope>NUCLEOTIDE SEQUENCE [LARGE SCALE GENOMIC DNA]</scope>
    <source>
        <strain evidence="3 4">DSM 21001</strain>
    </source>
</reference>
<evidence type="ECO:0000313" key="4">
    <source>
        <dbReference type="Proteomes" id="UP000199024"/>
    </source>
</evidence>
<dbReference type="InterPro" id="IPR029044">
    <property type="entry name" value="Nucleotide-diphossugar_trans"/>
</dbReference>
<sequence>MISILILTLNEVGNLPHCMKTVSWSDDVHVLDSYSTDGTIELAKELGGQVWFRKFDSFSQQQNWALENIPFKYPWVFYFDADERVTPKLQASMLAAVANPGDNVAFRIQRRDFLRDTWLEHVQMTAFYERLFRPEKMRYERLGHCVSKPDGPVATIEGYLDHYPFSKGWADWVKRHNFYSDQEAQQIVANRGDAKDIRWGALISPVDNKERRVTIKEIYYRMPGRPVLKFLTMYVAKRGFLDGMAGFYYSVMIAFYELMIVLKTDELNRGPEKGPGA</sequence>
<dbReference type="PANTHER" id="PTHR43630:SF2">
    <property type="entry name" value="GLYCOSYLTRANSFERASE"/>
    <property type="match status" value="1"/>
</dbReference>
<comment type="similarity">
    <text evidence="1">Belongs to the glycosyltransferase 2 family. WaaE/KdtX subfamily.</text>
</comment>
<evidence type="ECO:0000259" key="2">
    <source>
        <dbReference type="Pfam" id="PF00535"/>
    </source>
</evidence>
<dbReference type="Gene3D" id="3.90.550.10">
    <property type="entry name" value="Spore Coat Polysaccharide Biosynthesis Protein SpsA, Chain A"/>
    <property type="match status" value="1"/>
</dbReference>
<organism evidence="3 4">
    <name type="scientific">Granulicella pectinivorans</name>
    <dbReference type="NCBI Taxonomy" id="474950"/>
    <lineage>
        <taxon>Bacteria</taxon>
        <taxon>Pseudomonadati</taxon>
        <taxon>Acidobacteriota</taxon>
        <taxon>Terriglobia</taxon>
        <taxon>Terriglobales</taxon>
        <taxon>Acidobacteriaceae</taxon>
        <taxon>Granulicella</taxon>
    </lineage>
</organism>
<protein>
    <submittedName>
        <fullName evidence="3">Glycosyl transferase family 2</fullName>
    </submittedName>
</protein>
<dbReference type="OrthoDB" id="9815923at2"/>
<dbReference type="InterPro" id="IPR001173">
    <property type="entry name" value="Glyco_trans_2-like"/>
</dbReference>